<reference evidence="2 3" key="2">
    <citation type="submission" date="2018-11" db="EMBL/GenBank/DDBJ databases">
        <authorList>
            <consortium name="Pathogen Informatics"/>
        </authorList>
    </citation>
    <scope>NUCLEOTIDE SEQUENCE [LARGE SCALE GENOMIC DNA]</scope>
    <source>
        <strain evidence="2 3">Costa Rica</strain>
    </source>
</reference>
<dbReference type="AlphaFoldDB" id="A0A0R3PC75"/>
<evidence type="ECO:0000256" key="1">
    <source>
        <dbReference type="SAM" id="Phobius"/>
    </source>
</evidence>
<feature type="transmembrane region" description="Helical" evidence="1">
    <location>
        <begin position="15"/>
        <end position="35"/>
    </location>
</feature>
<keyword evidence="1" id="KW-0472">Membrane</keyword>
<evidence type="ECO:0000313" key="2">
    <source>
        <dbReference type="EMBL" id="VDM52968.1"/>
    </source>
</evidence>
<proteinExistence type="predicted"/>
<keyword evidence="1" id="KW-0812">Transmembrane</keyword>
<dbReference type="EMBL" id="UYYA01000203">
    <property type="protein sequence ID" value="VDM52968.1"/>
    <property type="molecule type" value="Genomic_DNA"/>
</dbReference>
<dbReference type="Proteomes" id="UP000267027">
    <property type="component" value="Unassembled WGS sequence"/>
</dbReference>
<feature type="transmembrane region" description="Helical" evidence="1">
    <location>
        <begin position="42"/>
        <end position="64"/>
    </location>
</feature>
<organism evidence="4">
    <name type="scientific">Angiostrongylus costaricensis</name>
    <name type="common">Nematode worm</name>
    <dbReference type="NCBI Taxonomy" id="334426"/>
    <lineage>
        <taxon>Eukaryota</taxon>
        <taxon>Metazoa</taxon>
        <taxon>Ecdysozoa</taxon>
        <taxon>Nematoda</taxon>
        <taxon>Chromadorea</taxon>
        <taxon>Rhabditida</taxon>
        <taxon>Rhabditina</taxon>
        <taxon>Rhabditomorpha</taxon>
        <taxon>Strongyloidea</taxon>
        <taxon>Metastrongylidae</taxon>
        <taxon>Angiostrongylus</taxon>
    </lineage>
</organism>
<gene>
    <name evidence="2" type="ORF">ACOC_LOCUS1383</name>
</gene>
<evidence type="ECO:0000313" key="4">
    <source>
        <dbReference type="WBParaSite" id="ACOC_0000138201-mRNA-1"/>
    </source>
</evidence>
<dbReference type="OrthoDB" id="5868939at2759"/>
<keyword evidence="3" id="KW-1185">Reference proteome</keyword>
<sequence>MSNVRLPGVMLSTSMVFLCVFLSAHFVTMTSMVFVRSSTSCCAISILILLVWMLFGGGLLRSLATTPFDGPANMFCVNPIRYANFVLALKISSELPIYSCVRKEGNEIESTAVEKFCRWTNSTKYFEEAYPSSVQSLDYWINMLILAGIVFVLLLVTLAIHAIPQSRLVVDKFRFTN</sequence>
<keyword evidence="1" id="KW-1133">Transmembrane helix</keyword>
<dbReference type="WBParaSite" id="ACOC_0000138201-mRNA-1">
    <property type="protein sequence ID" value="ACOC_0000138201-mRNA-1"/>
    <property type="gene ID" value="ACOC_0000138201"/>
</dbReference>
<accession>A0A0R3PC75</accession>
<reference evidence="4" key="1">
    <citation type="submission" date="2017-02" db="UniProtKB">
        <authorList>
            <consortium name="WormBaseParasite"/>
        </authorList>
    </citation>
    <scope>IDENTIFICATION</scope>
</reference>
<name>A0A0R3PC75_ANGCS</name>
<protein>
    <submittedName>
        <fullName evidence="4">Neur_chan_memb domain-containing protein</fullName>
    </submittedName>
</protein>
<feature type="transmembrane region" description="Helical" evidence="1">
    <location>
        <begin position="139"/>
        <end position="163"/>
    </location>
</feature>
<evidence type="ECO:0000313" key="3">
    <source>
        <dbReference type="Proteomes" id="UP000267027"/>
    </source>
</evidence>